<reference evidence="1" key="1">
    <citation type="submission" date="2018-02" db="EMBL/GenBank/DDBJ databases">
        <title>Rhizophora mucronata_Transcriptome.</title>
        <authorList>
            <person name="Meera S.P."/>
            <person name="Sreeshan A."/>
            <person name="Augustine A."/>
        </authorList>
    </citation>
    <scope>NUCLEOTIDE SEQUENCE</scope>
    <source>
        <tissue evidence="1">Leaf</tissue>
    </source>
</reference>
<organism evidence="1">
    <name type="scientific">Rhizophora mucronata</name>
    <name type="common">Asiatic mangrove</name>
    <dbReference type="NCBI Taxonomy" id="61149"/>
    <lineage>
        <taxon>Eukaryota</taxon>
        <taxon>Viridiplantae</taxon>
        <taxon>Streptophyta</taxon>
        <taxon>Embryophyta</taxon>
        <taxon>Tracheophyta</taxon>
        <taxon>Spermatophyta</taxon>
        <taxon>Magnoliopsida</taxon>
        <taxon>eudicotyledons</taxon>
        <taxon>Gunneridae</taxon>
        <taxon>Pentapetalae</taxon>
        <taxon>rosids</taxon>
        <taxon>fabids</taxon>
        <taxon>Malpighiales</taxon>
        <taxon>Rhizophoraceae</taxon>
        <taxon>Rhizophora</taxon>
    </lineage>
</organism>
<sequence length="80" mass="9095">MDATLHSVLRTWKTLPLLTKGGPSRIALPQIQILCRFLSQIISSKSCSLRHTGIPSLVNLNKRLEHRSSSRRQYQQLLSN</sequence>
<protein>
    <submittedName>
        <fullName evidence="1">Uncharacterized protein</fullName>
    </submittedName>
</protein>
<dbReference type="EMBL" id="GGEC01055019">
    <property type="protein sequence ID" value="MBX35503.1"/>
    <property type="molecule type" value="Transcribed_RNA"/>
</dbReference>
<dbReference type="AlphaFoldDB" id="A0A2P2MZ67"/>
<accession>A0A2P2MZ67</accession>
<evidence type="ECO:0000313" key="1">
    <source>
        <dbReference type="EMBL" id="MBX35503.1"/>
    </source>
</evidence>
<proteinExistence type="predicted"/>
<name>A0A2P2MZ67_RHIMU</name>